<dbReference type="OrthoDB" id="8917255at2"/>
<dbReference type="RefSeq" id="WP_135264613.1">
    <property type="nucleotide sequence ID" value="NZ_SMLM01000002.1"/>
</dbReference>
<accession>A0A4Z0BXP7</accession>
<dbReference type="Proteomes" id="UP000298180">
    <property type="component" value="Unassembled WGS sequence"/>
</dbReference>
<gene>
    <name evidence="1" type="ORF">EZ313_17920</name>
</gene>
<sequence>MADVLRFANDPHLYRVVELEQLLSGRWKVMLRSFDQAASKTLVQSGTDQVFVVPGGALMH</sequence>
<comment type="caution">
    <text evidence="1">The sequence shown here is derived from an EMBL/GenBank/DDBJ whole genome shotgun (WGS) entry which is preliminary data.</text>
</comment>
<reference evidence="1 2" key="1">
    <citation type="submission" date="2019-03" db="EMBL/GenBank/DDBJ databases">
        <title>Ramlibacter henchirensis DSM 14656, whole genome shotgun sequence.</title>
        <authorList>
            <person name="Zhang X."/>
            <person name="Feng G."/>
            <person name="Zhu H."/>
        </authorList>
    </citation>
    <scope>NUCLEOTIDE SEQUENCE [LARGE SCALE GENOMIC DNA]</scope>
    <source>
        <strain evidence="1 2">DSM 14656</strain>
    </source>
</reference>
<evidence type="ECO:0000313" key="1">
    <source>
        <dbReference type="EMBL" id="TFZ03090.1"/>
    </source>
</evidence>
<name>A0A4Z0BXP7_9BURK</name>
<dbReference type="AlphaFoldDB" id="A0A4Z0BXP7"/>
<dbReference type="EMBL" id="SMLM01000002">
    <property type="protein sequence ID" value="TFZ03090.1"/>
    <property type="molecule type" value="Genomic_DNA"/>
</dbReference>
<proteinExistence type="predicted"/>
<organism evidence="1 2">
    <name type="scientific">Ramlibacter henchirensis</name>
    <dbReference type="NCBI Taxonomy" id="204072"/>
    <lineage>
        <taxon>Bacteria</taxon>
        <taxon>Pseudomonadati</taxon>
        <taxon>Pseudomonadota</taxon>
        <taxon>Betaproteobacteria</taxon>
        <taxon>Burkholderiales</taxon>
        <taxon>Comamonadaceae</taxon>
        <taxon>Ramlibacter</taxon>
    </lineage>
</organism>
<keyword evidence="2" id="KW-1185">Reference proteome</keyword>
<protein>
    <submittedName>
        <fullName evidence="1">Uncharacterized protein</fullName>
    </submittedName>
</protein>
<evidence type="ECO:0000313" key="2">
    <source>
        <dbReference type="Proteomes" id="UP000298180"/>
    </source>
</evidence>